<dbReference type="GO" id="GO:0046872">
    <property type="term" value="F:metal ion binding"/>
    <property type="evidence" value="ECO:0007669"/>
    <property type="project" value="UniProtKB-KW"/>
</dbReference>
<dbReference type="KEGG" id="pvi:Cvib_0109"/>
<dbReference type="PANTHER" id="PTHR30632:SF0">
    <property type="entry name" value="SULFATE-BINDING PROTEIN"/>
    <property type="match status" value="1"/>
</dbReference>
<dbReference type="Gene3D" id="3.40.190.10">
    <property type="entry name" value="Periplasmic binding protein-like II"/>
    <property type="match status" value="2"/>
</dbReference>
<protein>
    <submittedName>
        <fullName evidence="7">Molybdenum ABC transporter, periplasmic molybdate-binding protein</fullName>
    </submittedName>
</protein>
<feature type="binding site" evidence="6">
    <location>
        <position position="193"/>
    </location>
    <ligand>
        <name>molybdate</name>
        <dbReference type="ChEBI" id="CHEBI:36264"/>
    </ligand>
</feature>
<dbReference type="STRING" id="290318.Cvib_0109"/>
<dbReference type="Pfam" id="PF13531">
    <property type="entry name" value="SBP_bac_11"/>
    <property type="match status" value="1"/>
</dbReference>
<dbReference type="InterPro" id="IPR005950">
    <property type="entry name" value="ModA"/>
</dbReference>
<dbReference type="HOGENOM" id="CLU_065520_3_1_10"/>
<dbReference type="PANTHER" id="PTHR30632">
    <property type="entry name" value="MOLYBDATE-BINDING PERIPLASMIC PROTEIN"/>
    <property type="match status" value="1"/>
</dbReference>
<keyword evidence="4" id="KW-0732">Signal</keyword>
<dbReference type="CDD" id="cd00993">
    <property type="entry name" value="PBP2_ModA_like"/>
    <property type="match status" value="1"/>
</dbReference>
<feature type="binding site" evidence="6">
    <location>
        <position position="148"/>
    </location>
    <ligand>
        <name>molybdate</name>
        <dbReference type="ChEBI" id="CHEBI:36264"/>
    </ligand>
</feature>
<comment type="subunit">
    <text evidence="5">The complex is composed of two ATP-binding proteins (ModC), two transmembrane proteins (ModB) and a solute-binding protein (ModA).</text>
</comment>
<accession>A4SCC4</accession>
<proteinExistence type="inferred from homology"/>
<dbReference type="NCBIfam" id="TIGR01256">
    <property type="entry name" value="modA"/>
    <property type="match status" value="1"/>
</dbReference>
<comment type="similarity">
    <text evidence="1">Belongs to the bacterial solute-binding protein ModA family.</text>
</comment>
<evidence type="ECO:0000256" key="5">
    <source>
        <dbReference type="ARBA" id="ARBA00062515"/>
    </source>
</evidence>
<evidence type="ECO:0000256" key="3">
    <source>
        <dbReference type="ARBA" id="ARBA00022723"/>
    </source>
</evidence>
<keyword evidence="2 6" id="KW-0500">Molybdenum</keyword>
<dbReference type="SUPFAM" id="SSF53850">
    <property type="entry name" value="Periplasmic binding protein-like II"/>
    <property type="match status" value="1"/>
</dbReference>
<dbReference type="AlphaFoldDB" id="A4SCC4"/>
<dbReference type="OrthoDB" id="9785015at2"/>
<organism evidence="7">
    <name type="scientific">Chlorobium phaeovibrioides (strain DSM 265 / 1930)</name>
    <name type="common">Prosthecochloris vibrioformis (strain DSM 265)</name>
    <dbReference type="NCBI Taxonomy" id="290318"/>
    <lineage>
        <taxon>Bacteria</taxon>
        <taxon>Pseudomonadati</taxon>
        <taxon>Chlorobiota</taxon>
        <taxon>Chlorobiia</taxon>
        <taxon>Chlorobiales</taxon>
        <taxon>Chlorobiaceae</taxon>
        <taxon>Chlorobium/Pelodictyon group</taxon>
        <taxon>Chlorobium</taxon>
    </lineage>
</organism>
<dbReference type="GO" id="GO:0030973">
    <property type="term" value="F:molybdate ion binding"/>
    <property type="evidence" value="ECO:0007669"/>
    <property type="project" value="TreeGrafter"/>
</dbReference>
<dbReference type="InterPro" id="IPR050682">
    <property type="entry name" value="ModA/WtpA"/>
</dbReference>
<gene>
    <name evidence="7" type="ordered locus">Cvib_0109</name>
</gene>
<dbReference type="EMBL" id="CP000607">
    <property type="protein sequence ID" value="ABP36133.1"/>
    <property type="molecule type" value="Genomic_DNA"/>
</dbReference>
<reference evidence="7" key="1">
    <citation type="submission" date="2007-03" db="EMBL/GenBank/DDBJ databases">
        <title>Complete sequence of Prosthecochloris vibrioformis DSM 265.</title>
        <authorList>
            <consortium name="US DOE Joint Genome Institute"/>
            <person name="Copeland A."/>
            <person name="Lucas S."/>
            <person name="Lapidus A."/>
            <person name="Barry K."/>
            <person name="Detter J.C."/>
            <person name="Glavina del Rio T."/>
            <person name="Hammon N."/>
            <person name="Israni S."/>
            <person name="Pitluck S."/>
            <person name="Schmutz J."/>
            <person name="Larimer F."/>
            <person name="Land M."/>
            <person name="Hauser L."/>
            <person name="Mikhailova N."/>
            <person name="Li T."/>
            <person name="Overmann J."/>
            <person name="Schuster S.C."/>
            <person name="Bryant D.A."/>
            <person name="Richardson P."/>
        </authorList>
    </citation>
    <scope>NUCLEOTIDE SEQUENCE [LARGE SCALE GENOMIC DNA]</scope>
    <source>
        <strain evidence="7">DSM 265</strain>
    </source>
</reference>
<feature type="binding site" evidence="6">
    <location>
        <position position="175"/>
    </location>
    <ligand>
        <name>molybdate</name>
        <dbReference type="ChEBI" id="CHEBI:36264"/>
    </ligand>
</feature>
<dbReference type="PIRSF" id="PIRSF004846">
    <property type="entry name" value="ModA"/>
    <property type="match status" value="1"/>
</dbReference>
<dbReference type="eggNOG" id="COG0725">
    <property type="taxonomic scope" value="Bacteria"/>
</dbReference>
<feature type="binding site" evidence="6">
    <location>
        <position position="70"/>
    </location>
    <ligand>
        <name>molybdate</name>
        <dbReference type="ChEBI" id="CHEBI:36264"/>
    </ligand>
</feature>
<evidence type="ECO:0000313" key="7">
    <source>
        <dbReference type="EMBL" id="ABP36133.1"/>
    </source>
</evidence>
<dbReference type="GO" id="GO:1901359">
    <property type="term" value="F:tungstate binding"/>
    <property type="evidence" value="ECO:0007669"/>
    <property type="project" value="UniProtKB-ARBA"/>
</dbReference>
<keyword evidence="3 6" id="KW-0479">Metal-binding</keyword>
<name>A4SCC4_CHLPM</name>
<dbReference type="FunFam" id="3.40.190.10:FF:000035">
    <property type="entry name" value="Molybdate ABC transporter substrate-binding protein"/>
    <property type="match status" value="1"/>
</dbReference>
<dbReference type="GO" id="GO:0015689">
    <property type="term" value="P:molybdate ion transport"/>
    <property type="evidence" value="ECO:0007669"/>
    <property type="project" value="InterPro"/>
</dbReference>
<evidence type="ECO:0000256" key="6">
    <source>
        <dbReference type="PIRSR" id="PIRSR004846-1"/>
    </source>
</evidence>
<evidence type="ECO:0000256" key="1">
    <source>
        <dbReference type="ARBA" id="ARBA00009175"/>
    </source>
</evidence>
<feature type="binding site" evidence="6">
    <location>
        <position position="42"/>
    </location>
    <ligand>
        <name>molybdate</name>
        <dbReference type="ChEBI" id="CHEBI:36264"/>
    </ligand>
</feature>
<evidence type="ECO:0000256" key="2">
    <source>
        <dbReference type="ARBA" id="ARBA00022505"/>
    </source>
</evidence>
<sequence length="257" mass="27488">MSNPALRMLSRTLKHFALLALFVGTTAGPAIAGELRLSVAASLKDAITELSLSYTKKHPEAVFTNNFGASGALAGQIQNGAPADLFISANKKWMEFLKTEKAVDPLSERPFTKNTLVFTGTTSSKVSSMKDLAKLDKIAIGSPKSVPAGDYAMQALRNAGMQQKLAGKIVMAKDVRECLMYAELGEVDGGFVYKTDALLAKKATVRFEVPPALYPPVEYPMALTADGASNPEAKAFISYLEGPEAAAVLKKYGFTTR</sequence>
<evidence type="ECO:0000256" key="4">
    <source>
        <dbReference type="ARBA" id="ARBA00022729"/>
    </source>
</evidence>